<protein>
    <submittedName>
        <fullName evidence="2">Putative N-acetyltransferase</fullName>
    </submittedName>
</protein>
<dbReference type="SUPFAM" id="SSF55729">
    <property type="entry name" value="Acyl-CoA N-acyltransferases (Nat)"/>
    <property type="match status" value="1"/>
</dbReference>
<feature type="domain" description="N-acetyltransferase" evidence="1">
    <location>
        <begin position="1"/>
        <end position="144"/>
    </location>
</feature>
<dbReference type="RefSeq" id="YP_009207825.2">
    <property type="nucleotide sequence ID" value="NC_028899.1"/>
</dbReference>
<evidence type="ECO:0000259" key="1">
    <source>
        <dbReference type="PROSITE" id="PS51186"/>
    </source>
</evidence>
<accession>A0A0K2QQJ6</accession>
<keyword evidence="3" id="KW-1185">Reference proteome</keyword>
<dbReference type="InterPro" id="IPR016181">
    <property type="entry name" value="Acyl_CoA_acyltransferase"/>
</dbReference>
<name>A0A0K2QQJ6_9CAUD</name>
<keyword evidence="2" id="KW-0808">Transferase</keyword>
<dbReference type="GO" id="GO:0016747">
    <property type="term" value="F:acyltransferase activity, transferring groups other than amino-acyl groups"/>
    <property type="evidence" value="ECO:0007669"/>
    <property type="project" value="InterPro"/>
</dbReference>
<sequence>MRIEPTKSFVEAFSVLPMLKSLDEFYPDLSYWYVNTVVPGLVLGKDVLLLAKEAGRIVGIALGKNGEEKKLRCVRVIPEFQNTGCGLKLIERMFDELETETPHCTVAEEMLGLYSRAFVNRYGFRLNSVDKGRYRPAKLEYAFN</sequence>
<dbReference type="Pfam" id="PF13673">
    <property type="entry name" value="Acetyltransf_10"/>
    <property type="match status" value="1"/>
</dbReference>
<proteinExistence type="predicted"/>
<dbReference type="InterPro" id="IPR000182">
    <property type="entry name" value="GNAT_dom"/>
</dbReference>
<dbReference type="Proteomes" id="UP000202583">
    <property type="component" value="Segment"/>
</dbReference>
<reference evidence="2 3" key="1">
    <citation type="submission" date="2015-07" db="EMBL/GenBank/DDBJ databases">
        <title>Two Asian jumbo phage RSL2 and RSF1 infecting the phytopathogen Ralstonia solanacearum share common features related to the phi-KZ-like phages.</title>
        <authorList>
            <person name="Kawasaki T."/>
            <person name="Fujie M."/>
            <person name="Chatchawankanphanich O."/>
            <person name="Ogata H."/>
            <person name="Yamada T."/>
        </authorList>
    </citation>
    <scope>NUCLEOTIDE SEQUENCE [LARGE SCALE GENOMIC DNA]</scope>
    <source>
        <strain evidence="2 3">RSF1</strain>
    </source>
</reference>
<dbReference type="KEGG" id="vg:26634482"/>
<dbReference type="OrthoDB" id="21884at10239"/>
<evidence type="ECO:0000313" key="3">
    <source>
        <dbReference type="Proteomes" id="UP000202583"/>
    </source>
</evidence>
<dbReference type="GeneID" id="26634482"/>
<evidence type="ECO:0000313" key="2">
    <source>
        <dbReference type="EMBL" id="BAS04813.2"/>
    </source>
</evidence>
<organism evidence="2 3">
    <name type="scientific">Ralstonia phage RSF1</name>
    <dbReference type="NCBI Taxonomy" id="1689679"/>
    <lineage>
        <taxon>Viruses</taxon>
        <taxon>Duplodnaviria</taxon>
        <taxon>Heunggongvirae</taxon>
        <taxon>Uroviricota</taxon>
        <taxon>Caudoviricetes</taxon>
        <taxon>Chimalliviridae</taxon>
        <taxon>Chiangmaivirus</taxon>
        <taxon>Chiangmaivirus RSF1</taxon>
    </lineage>
</organism>
<dbReference type="Gene3D" id="3.40.630.30">
    <property type="match status" value="1"/>
</dbReference>
<dbReference type="CDD" id="cd04301">
    <property type="entry name" value="NAT_SF"/>
    <property type="match status" value="1"/>
</dbReference>
<dbReference type="PROSITE" id="PS51186">
    <property type="entry name" value="GNAT"/>
    <property type="match status" value="1"/>
</dbReference>
<dbReference type="EMBL" id="AP014927">
    <property type="protein sequence ID" value="BAS04813.2"/>
    <property type="molecule type" value="Genomic_DNA"/>
</dbReference>